<feature type="domain" description="DUF8042" evidence="1">
    <location>
        <begin position="92"/>
        <end position="180"/>
    </location>
</feature>
<accession>A0ABW5ZER5</accession>
<evidence type="ECO:0000313" key="2">
    <source>
        <dbReference type="EMBL" id="MFD2910463.1"/>
    </source>
</evidence>
<organism evidence="2 3">
    <name type="scientific">Jeotgalibacillus terrae</name>
    <dbReference type="NCBI Taxonomy" id="587735"/>
    <lineage>
        <taxon>Bacteria</taxon>
        <taxon>Bacillati</taxon>
        <taxon>Bacillota</taxon>
        <taxon>Bacilli</taxon>
        <taxon>Bacillales</taxon>
        <taxon>Caryophanaceae</taxon>
        <taxon>Jeotgalibacillus</taxon>
    </lineage>
</organism>
<proteinExistence type="predicted"/>
<gene>
    <name evidence="2" type="ORF">ACFS5P_01090</name>
</gene>
<evidence type="ECO:0000313" key="3">
    <source>
        <dbReference type="Proteomes" id="UP001597561"/>
    </source>
</evidence>
<dbReference type="InterPro" id="IPR058355">
    <property type="entry name" value="DUF8042"/>
</dbReference>
<reference evidence="3" key="1">
    <citation type="journal article" date="2019" name="Int. J. Syst. Evol. Microbiol.">
        <title>The Global Catalogue of Microorganisms (GCM) 10K type strain sequencing project: providing services to taxonomists for standard genome sequencing and annotation.</title>
        <authorList>
            <consortium name="The Broad Institute Genomics Platform"/>
            <consortium name="The Broad Institute Genome Sequencing Center for Infectious Disease"/>
            <person name="Wu L."/>
            <person name="Ma J."/>
        </authorList>
    </citation>
    <scope>NUCLEOTIDE SEQUENCE [LARGE SCALE GENOMIC DNA]</scope>
    <source>
        <strain evidence="3">KCTC 13528</strain>
    </source>
</reference>
<name>A0ABW5ZER5_9BACL</name>
<sequence length="185" mass="20992">MQLIFKEHQIKLSEPDKLIHSMSELIGDQYIYNYMKVDGTVVYDDPIEFFKNNQEALSDIEQIEIIALTGKEHVEGIAIEGSQYISNALPVLEEMSKSIYKDGIGSVKNKFISLSEGIQWLVSSLAVINEITTNSRENELTAKLQSALIELNEGLENNDAVLVADIIEYEVVEIFQEIQKFFEEV</sequence>
<dbReference type="RefSeq" id="WP_204730203.1">
    <property type="nucleotide sequence ID" value="NZ_JAFBDK010000014.1"/>
</dbReference>
<dbReference type="EMBL" id="JBHUPG010000001">
    <property type="protein sequence ID" value="MFD2910463.1"/>
    <property type="molecule type" value="Genomic_DNA"/>
</dbReference>
<keyword evidence="3" id="KW-1185">Reference proteome</keyword>
<evidence type="ECO:0000259" key="1">
    <source>
        <dbReference type="Pfam" id="PF26154"/>
    </source>
</evidence>
<protein>
    <recommendedName>
        <fullName evidence="1">DUF8042 domain-containing protein</fullName>
    </recommendedName>
</protein>
<dbReference type="Pfam" id="PF26154">
    <property type="entry name" value="DUF8042"/>
    <property type="match status" value="1"/>
</dbReference>
<comment type="caution">
    <text evidence="2">The sequence shown here is derived from an EMBL/GenBank/DDBJ whole genome shotgun (WGS) entry which is preliminary data.</text>
</comment>
<dbReference type="Proteomes" id="UP001597561">
    <property type="component" value="Unassembled WGS sequence"/>
</dbReference>